<protein>
    <submittedName>
        <fullName evidence="1">Uncharacterized protein</fullName>
    </submittedName>
</protein>
<dbReference type="EMBL" id="AKWM02000057">
    <property type="protein sequence ID" value="EKR99250.1"/>
    <property type="molecule type" value="Genomic_DNA"/>
</dbReference>
<name>A0AA87MP83_9LEPT</name>
<proteinExistence type="predicted"/>
<evidence type="ECO:0000313" key="2">
    <source>
        <dbReference type="Proteomes" id="UP000001343"/>
    </source>
</evidence>
<organism evidence="1 2">
    <name type="scientific">Leptospira mayottensis 200901122</name>
    <dbReference type="NCBI Taxonomy" id="1193010"/>
    <lineage>
        <taxon>Bacteria</taxon>
        <taxon>Pseudomonadati</taxon>
        <taxon>Spirochaetota</taxon>
        <taxon>Spirochaetia</taxon>
        <taxon>Leptospirales</taxon>
        <taxon>Leptospiraceae</taxon>
        <taxon>Leptospira</taxon>
    </lineage>
</organism>
<dbReference type="AlphaFoldDB" id="A0AA87MP83"/>
<dbReference type="Proteomes" id="UP000001343">
    <property type="component" value="Unassembled WGS sequence"/>
</dbReference>
<sequence length="47" mass="5595">MKADRKMIVKATTTIFLRIKPSFDFRLPESRFSNRLTPNNCKNEIHK</sequence>
<reference evidence="1 2" key="1">
    <citation type="journal article" date="2014" name="Int. J. Syst. Evol. Microbiol.">
        <title>Leptospira mayottensis sp. nov., a pathogenic species of the genus Leptospira isolated from humans.</title>
        <authorList>
            <person name="Bourhy P."/>
            <person name="Collet L."/>
            <person name="Brisse S."/>
            <person name="Picardeau M."/>
        </authorList>
    </citation>
    <scope>NUCLEOTIDE SEQUENCE [LARGE SCALE GENOMIC DNA]</scope>
    <source>
        <strain evidence="1 2">200901122</strain>
    </source>
</reference>
<evidence type="ECO:0000313" key="1">
    <source>
        <dbReference type="EMBL" id="EKR99250.1"/>
    </source>
</evidence>
<gene>
    <name evidence="1" type="ORF">LEP1GSC125_4226</name>
</gene>
<accession>A0AA87MP83</accession>
<comment type="caution">
    <text evidence="1">The sequence shown here is derived from an EMBL/GenBank/DDBJ whole genome shotgun (WGS) entry which is preliminary data.</text>
</comment>